<reference evidence="1" key="1">
    <citation type="journal article" date="2020" name="Nature">
        <title>Giant virus diversity and host interactions through global metagenomics.</title>
        <authorList>
            <person name="Schulz F."/>
            <person name="Roux S."/>
            <person name="Paez-Espino D."/>
            <person name="Jungbluth S."/>
            <person name="Walsh D.A."/>
            <person name="Denef V.J."/>
            <person name="McMahon K.D."/>
            <person name="Konstantinidis K.T."/>
            <person name="Eloe-Fadrosh E.A."/>
            <person name="Kyrpides N.C."/>
            <person name="Woyke T."/>
        </authorList>
    </citation>
    <scope>NUCLEOTIDE SEQUENCE</scope>
    <source>
        <strain evidence="1">GVMAG-S-1029409-49</strain>
    </source>
</reference>
<evidence type="ECO:0008006" key="2">
    <source>
        <dbReference type="Google" id="ProtNLM"/>
    </source>
</evidence>
<organism evidence="1">
    <name type="scientific">viral metagenome</name>
    <dbReference type="NCBI Taxonomy" id="1070528"/>
    <lineage>
        <taxon>unclassified sequences</taxon>
        <taxon>metagenomes</taxon>
        <taxon>organismal metagenomes</taxon>
    </lineage>
</organism>
<dbReference type="EMBL" id="MN740609">
    <property type="protein sequence ID" value="QHU35586.1"/>
    <property type="molecule type" value="Genomic_DNA"/>
</dbReference>
<dbReference type="SUPFAM" id="SSF54001">
    <property type="entry name" value="Cysteine proteinases"/>
    <property type="match status" value="1"/>
</dbReference>
<dbReference type="AlphaFoldDB" id="A0A6C0LXK2"/>
<dbReference type="Gene3D" id="3.90.1720.10">
    <property type="entry name" value="endopeptidase domain like (from Nostoc punctiforme)"/>
    <property type="match status" value="1"/>
</dbReference>
<name>A0A6C0LXK2_9ZZZZ</name>
<protein>
    <recommendedName>
        <fullName evidence="2">Permuted papain-like amidase YaeF/Yiix C92 family enzyme</fullName>
    </recommendedName>
</protein>
<proteinExistence type="predicted"/>
<evidence type="ECO:0000313" key="1">
    <source>
        <dbReference type="EMBL" id="QHU35586.1"/>
    </source>
</evidence>
<dbReference type="InterPro" id="IPR038765">
    <property type="entry name" value="Papain-like_cys_pep_sf"/>
</dbReference>
<accession>A0A6C0LXK2</accession>
<sequence length="229" mass="26720">MVVVGLILLGLLLVTMYMTSPSIEHYDTNTYYSDIKPSLKTGDVIMFSGNRLDMYIIRFLTRCPVVHCGIVFVDSVANEGGKLFNTTSHTDDYYIFESTPHALHDVMTNEFDRNGVALVPLDDKINDYYTFNFALLRLSHTVNHNDFVKALYRYRGMGFTYNIWSWRSALFRTRHDTRSHTTTKFCSELIGDVYRDLGLMEYDGYMVSPSFIYNNTRLFTERIIFKKQY</sequence>